<feature type="transmembrane region" description="Helical" evidence="10">
    <location>
        <begin position="684"/>
        <end position="702"/>
    </location>
</feature>
<feature type="domain" description="GAIN-B" evidence="11">
    <location>
        <begin position="475"/>
        <end position="639"/>
    </location>
</feature>
<dbReference type="InterPro" id="IPR017981">
    <property type="entry name" value="GPCR_2-like_7TM"/>
</dbReference>
<dbReference type="PROSITE" id="PS50261">
    <property type="entry name" value="G_PROTEIN_RECEP_F2_4"/>
    <property type="match status" value="1"/>
</dbReference>
<dbReference type="EMBL" id="OA882592">
    <property type="protein sequence ID" value="CAD7276116.1"/>
    <property type="molecule type" value="Genomic_DNA"/>
</dbReference>
<keyword evidence="14" id="KW-1185">Reference proteome</keyword>
<feature type="compositionally biased region" description="Low complexity" evidence="9">
    <location>
        <begin position="12"/>
        <end position="77"/>
    </location>
</feature>
<feature type="transmembrane region" description="Helical" evidence="10">
    <location>
        <begin position="899"/>
        <end position="919"/>
    </location>
</feature>
<keyword evidence="5 10" id="KW-0472">Membrane</keyword>
<sequence length="1083" mass="118300">METDTTTVLHGSTSAETESTPSETTVESTTMETDTTTVLPGSTSAETESTPSETTVASTTMGTDTSATLSESTSAETESTREETSVGLTTMETDTTTAPYSQSTSAESETTPSETTVQLTTMETDSPSAPSASTSSQAETTPLETTFDSSTISNTFSTEPTPIGFQTTVESTIVTTNTTNNWTMVSWSTETQSLTTEGDLITTQDFEMNSSSSSANWTTNLQTSESHSEETSVLQMNATTELVTDFINSTTKRTTTTRRPTTTTTRPVTTVPTKKDCPKASLPQLESGYFFPRTPGGTWKLKECPNEWQGTASWFCRLDGKWQGPVPDLSDCTNVDFGSAIDQVENANNVSEVLVNLTTTISSSNGGLAGGDLSGLSDLLALAGERQEQVLAAAPDDQKLTIATQYIQSVSKLSGTALKNPSTWEGAEEQVKLYAASEVQIQLEKASATLVDYLEPGKEISIKEESHDLVVRKFLREDIGRRLDVSNALTFMYNGTVISLDPQWVLSSLADTENFTKVSFFGFRDMHRILKSKRASESSPYRVQGVNTQVVGAKLTSDLMSGNTSQSSELAVNMVFPILKYFNVSAENNVISCSYWDNNLTDWSAEGCNTTFLVDEGTVMCSCTHLTNFAVLMDVADMIPEALERLLTWITNIGCGISIGCLLLTTLAYTFVKNITENHWTRVMNVNLCISLMTAQLLLVFGLDATSNQRTCKIIAVFMHYTFLVSGAWMLMKGINLYMMTTRIYRPTKRQKLSMALSCYAFPAIIIGITYAATLGNAYGNEQYCWLNEFSMMGFIVPITCIVCVNYVVLIHTVRIAWKKMIKEKNDGHQSYYLSSTAQVSQFSSGTSQRTNKKVDPPPAISPKRRIKFAAATFALASFLGISWIFGVIFVLSPSATTAILFAIFGSFQGFFIFATNIFGLETPRRALMNVMQVQDMRLGFSEETKAKFGVSSKSRSRATDSTANLQSSSGAQKVEALDEQPGTRGQLKIMQQDSQCRTFSPIIYLINSKHESLCSEQSQAKVHIDNPDPNVSSQGFDKSICSSTHEQCVHGQGIPSYQPPGPQMLPLLDQAAVLVSQKTHLM</sequence>
<evidence type="ECO:0000256" key="8">
    <source>
        <dbReference type="ARBA" id="ARBA00023224"/>
    </source>
</evidence>
<keyword evidence="3 10" id="KW-1133">Transmembrane helix</keyword>
<dbReference type="GO" id="GO:0004930">
    <property type="term" value="F:G protein-coupled receptor activity"/>
    <property type="evidence" value="ECO:0007669"/>
    <property type="project" value="UniProtKB-KW"/>
</dbReference>
<name>A0A7R9BKE2_9CRUS</name>
<accession>A0A7R9BKE2</accession>
<feature type="compositionally biased region" description="Low complexity" evidence="9">
    <location>
        <begin position="101"/>
        <end position="116"/>
    </location>
</feature>
<dbReference type="PROSITE" id="PS50221">
    <property type="entry name" value="GAIN_B"/>
    <property type="match status" value="1"/>
</dbReference>
<dbReference type="Gene3D" id="2.60.220.50">
    <property type="match status" value="1"/>
</dbReference>
<evidence type="ECO:0000259" key="12">
    <source>
        <dbReference type="PROSITE" id="PS50261"/>
    </source>
</evidence>
<keyword evidence="4" id="KW-0297">G-protein coupled receptor</keyword>
<feature type="region of interest" description="Disordered" evidence="9">
    <location>
        <begin position="251"/>
        <end position="278"/>
    </location>
</feature>
<feature type="transmembrane region" description="Helical" evidence="10">
    <location>
        <begin position="869"/>
        <end position="893"/>
    </location>
</feature>
<feature type="compositionally biased region" description="Polar residues" evidence="9">
    <location>
        <begin position="960"/>
        <end position="972"/>
    </location>
</feature>
<dbReference type="Proteomes" id="UP000678499">
    <property type="component" value="Unassembled WGS sequence"/>
</dbReference>
<feature type="transmembrane region" description="Helical" evidence="10">
    <location>
        <begin position="753"/>
        <end position="773"/>
    </location>
</feature>
<dbReference type="AlphaFoldDB" id="A0A7R9BKE2"/>
<evidence type="ECO:0000256" key="5">
    <source>
        <dbReference type="ARBA" id="ARBA00023136"/>
    </source>
</evidence>
<dbReference type="GO" id="GO:0005886">
    <property type="term" value="C:plasma membrane"/>
    <property type="evidence" value="ECO:0007669"/>
    <property type="project" value="TreeGrafter"/>
</dbReference>
<organism evidence="13">
    <name type="scientific">Notodromas monacha</name>
    <dbReference type="NCBI Taxonomy" id="399045"/>
    <lineage>
        <taxon>Eukaryota</taxon>
        <taxon>Metazoa</taxon>
        <taxon>Ecdysozoa</taxon>
        <taxon>Arthropoda</taxon>
        <taxon>Crustacea</taxon>
        <taxon>Oligostraca</taxon>
        <taxon>Ostracoda</taxon>
        <taxon>Podocopa</taxon>
        <taxon>Podocopida</taxon>
        <taxon>Cypridocopina</taxon>
        <taxon>Cypridoidea</taxon>
        <taxon>Cyprididae</taxon>
        <taxon>Notodromas</taxon>
    </lineage>
</organism>
<keyword evidence="7" id="KW-0675">Receptor</keyword>
<feature type="compositionally biased region" description="Low complexity" evidence="9">
    <location>
        <begin position="251"/>
        <end position="272"/>
    </location>
</feature>
<feature type="compositionally biased region" description="Polar residues" evidence="9">
    <location>
        <begin position="143"/>
        <end position="163"/>
    </location>
</feature>
<dbReference type="InterPro" id="IPR000832">
    <property type="entry name" value="GPCR_2_secretin-like"/>
</dbReference>
<dbReference type="InterPro" id="IPR000203">
    <property type="entry name" value="GPS"/>
</dbReference>
<evidence type="ECO:0000313" key="14">
    <source>
        <dbReference type="Proteomes" id="UP000678499"/>
    </source>
</evidence>
<dbReference type="OrthoDB" id="1100386at2759"/>
<evidence type="ECO:0000313" key="13">
    <source>
        <dbReference type="EMBL" id="CAD7276116.1"/>
    </source>
</evidence>
<feature type="compositionally biased region" description="Low complexity" evidence="9">
    <location>
        <begin position="126"/>
        <end position="142"/>
    </location>
</feature>
<feature type="transmembrane region" description="Helical" evidence="10">
    <location>
        <begin position="646"/>
        <end position="672"/>
    </location>
</feature>
<dbReference type="Gene3D" id="4.10.1240.10">
    <property type="entry name" value="GPCR, family 2, extracellular hormone receptor domain"/>
    <property type="match status" value="1"/>
</dbReference>
<feature type="transmembrane region" description="Helical" evidence="10">
    <location>
        <begin position="714"/>
        <end position="732"/>
    </location>
</feature>
<feature type="transmembrane region" description="Helical" evidence="10">
    <location>
        <begin position="793"/>
        <end position="818"/>
    </location>
</feature>
<dbReference type="SMART" id="SM00303">
    <property type="entry name" value="GPS"/>
    <property type="match status" value="1"/>
</dbReference>
<feature type="region of interest" description="Disordered" evidence="9">
    <location>
        <begin position="1"/>
        <end position="163"/>
    </location>
</feature>
<evidence type="ECO:0000256" key="4">
    <source>
        <dbReference type="ARBA" id="ARBA00023040"/>
    </source>
</evidence>
<dbReference type="GO" id="GO:0007166">
    <property type="term" value="P:cell surface receptor signaling pathway"/>
    <property type="evidence" value="ECO:0007669"/>
    <property type="project" value="InterPro"/>
</dbReference>
<dbReference type="InterPro" id="IPR057244">
    <property type="entry name" value="GAIN_B"/>
</dbReference>
<evidence type="ECO:0000256" key="7">
    <source>
        <dbReference type="ARBA" id="ARBA00023170"/>
    </source>
</evidence>
<feature type="region of interest" description="Disordered" evidence="9">
    <location>
        <begin position="952"/>
        <end position="988"/>
    </location>
</feature>
<feature type="compositionally biased region" description="Polar residues" evidence="9">
    <location>
        <begin position="86"/>
        <end position="100"/>
    </location>
</feature>
<reference evidence="13" key="1">
    <citation type="submission" date="2020-11" db="EMBL/GenBank/DDBJ databases">
        <authorList>
            <person name="Tran Van P."/>
        </authorList>
    </citation>
    <scope>NUCLEOTIDE SEQUENCE</scope>
</reference>
<keyword evidence="6" id="KW-1015">Disulfide bond</keyword>
<keyword evidence="8" id="KW-0807">Transducer</keyword>
<dbReference type="PANTHER" id="PTHR12011:SF347">
    <property type="entry name" value="FI21270P1-RELATED"/>
    <property type="match status" value="1"/>
</dbReference>
<dbReference type="Pfam" id="PF01825">
    <property type="entry name" value="GPS"/>
    <property type="match status" value="1"/>
</dbReference>
<dbReference type="PANTHER" id="PTHR12011">
    <property type="entry name" value="ADHESION G-PROTEIN COUPLED RECEPTOR"/>
    <property type="match status" value="1"/>
</dbReference>
<evidence type="ECO:0000259" key="11">
    <source>
        <dbReference type="PROSITE" id="PS50221"/>
    </source>
</evidence>
<keyword evidence="2 10" id="KW-0812">Transmembrane</keyword>
<dbReference type="Pfam" id="PF00002">
    <property type="entry name" value="7tm_2"/>
    <property type="match status" value="1"/>
</dbReference>
<dbReference type="CDD" id="cd15040">
    <property type="entry name" value="7tmB2_Adhesion"/>
    <property type="match status" value="1"/>
</dbReference>
<evidence type="ECO:0000256" key="10">
    <source>
        <dbReference type="SAM" id="Phobius"/>
    </source>
</evidence>
<dbReference type="InterPro" id="IPR036445">
    <property type="entry name" value="GPCR_2_extracell_dom_sf"/>
</dbReference>
<dbReference type="PRINTS" id="PR00249">
    <property type="entry name" value="GPCRSECRETIN"/>
</dbReference>
<feature type="domain" description="G-protein coupled receptors family 2 profile 2" evidence="12">
    <location>
        <begin position="647"/>
        <end position="921"/>
    </location>
</feature>
<comment type="subcellular location">
    <subcellularLocation>
        <location evidence="1">Membrane</location>
        <topology evidence="1">Multi-pass membrane protein</topology>
    </subcellularLocation>
</comment>
<evidence type="ECO:0000256" key="9">
    <source>
        <dbReference type="SAM" id="MobiDB-lite"/>
    </source>
</evidence>
<dbReference type="EMBL" id="CAJPEX010000555">
    <property type="protein sequence ID" value="CAG0916268.1"/>
    <property type="molecule type" value="Genomic_DNA"/>
</dbReference>
<protein>
    <submittedName>
        <fullName evidence="13">Uncharacterized protein</fullName>
    </submittedName>
</protein>
<dbReference type="Gene3D" id="1.20.1070.10">
    <property type="entry name" value="Rhodopsin 7-helix transmembrane proteins"/>
    <property type="match status" value="1"/>
</dbReference>
<feature type="compositionally biased region" description="Polar residues" evidence="9">
    <location>
        <begin position="1"/>
        <end position="11"/>
    </location>
</feature>
<evidence type="ECO:0000256" key="1">
    <source>
        <dbReference type="ARBA" id="ARBA00004141"/>
    </source>
</evidence>
<gene>
    <name evidence="13" type="ORF">NMOB1V02_LOCUS3893</name>
</gene>
<evidence type="ECO:0000256" key="2">
    <source>
        <dbReference type="ARBA" id="ARBA00022692"/>
    </source>
</evidence>
<evidence type="ECO:0000256" key="6">
    <source>
        <dbReference type="ARBA" id="ARBA00023157"/>
    </source>
</evidence>
<proteinExistence type="predicted"/>
<evidence type="ECO:0000256" key="3">
    <source>
        <dbReference type="ARBA" id="ARBA00022989"/>
    </source>
</evidence>
<dbReference type="InterPro" id="IPR046338">
    <property type="entry name" value="GAIN_dom_sf"/>
</dbReference>